<evidence type="ECO:0000313" key="2">
    <source>
        <dbReference type="Proteomes" id="UP000240760"/>
    </source>
</evidence>
<gene>
    <name evidence="1" type="ORF">M440DRAFT_1404623</name>
</gene>
<keyword evidence="2" id="KW-1185">Reference proteome</keyword>
<dbReference type="AlphaFoldDB" id="A0A2T4BWG1"/>
<protein>
    <submittedName>
        <fullName evidence="1">Uncharacterized protein</fullName>
    </submittedName>
</protein>
<accession>A0A2T4BWG1</accession>
<name>A0A2T4BWG1_TRILO</name>
<reference evidence="1 2" key="1">
    <citation type="submission" date="2016-07" db="EMBL/GenBank/DDBJ databases">
        <title>Multiple horizontal gene transfer events from other fungi enriched the ability of initially mycotrophic Trichoderma (Ascomycota) to feed on dead plant biomass.</title>
        <authorList>
            <consortium name="DOE Joint Genome Institute"/>
            <person name="Aerts A."/>
            <person name="Atanasova L."/>
            <person name="Chenthamara K."/>
            <person name="Zhang J."/>
            <person name="Grujic M."/>
            <person name="Henrissat B."/>
            <person name="Kuo A."/>
            <person name="Salamov A."/>
            <person name="Lipzen A."/>
            <person name="Labutti K."/>
            <person name="Barry K."/>
            <person name="Miao Y."/>
            <person name="Rahimi M.J."/>
            <person name="Shen Q."/>
            <person name="Grigoriev I.V."/>
            <person name="Kubicek C.P."/>
            <person name="Druzhinina I.S."/>
        </authorList>
    </citation>
    <scope>NUCLEOTIDE SEQUENCE [LARGE SCALE GENOMIC DNA]</scope>
    <source>
        <strain evidence="1 2">ATCC 18648</strain>
    </source>
</reference>
<sequence>MRDSTNWTSPAVNLFQYLCQSNAHTPSSPFPPLLNPGTHPFIRVDRRSWLLVDTPCISSCPFTGTASRSAPSGGVCRDFDRAKEGTDTSPNTFTVHIYRPLVRSSLTWQFHYGMHTTAVEDHDHVTQPPWKEAEASGAKPLCFLHLHHHRLSIWFPGVVFLLASPRAGRR</sequence>
<dbReference type="EMBL" id="KZ679138">
    <property type="protein sequence ID" value="PTB73627.1"/>
    <property type="molecule type" value="Genomic_DNA"/>
</dbReference>
<evidence type="ECO:0000313" key="1">
    <source>
        <dbReference type="EMBL" id="PTB73627.1"/>
    </source>
</evidence>
<dbReference type="Proteomes" id="UP000240760">
    <property type="component" value="Unassembled WGS sequence"/>
</dbReference>
<organism evidence="1 2">
    <name type="scientific">Trichoderma longibrachiatum ATCC 18648</name>
    <dbReference type="NCBI Taxonomy" id="983965"/>
    <lineage>
        <taxon>Eukaryota</taxon>
        <taxon>Fungi</taxon>
        <taxon>Dikarya</taxon>
        <taxon>Ascomycota</taxon>
        <taxon>Pezizomycotina</taxon>
        <taxon>Sordariomycetes</taxon>
        <taxon>Hypocreomycetidae</taxon>
        <taxon>Hypocreales</taxon>
        <taxon>Hypocreaceae</taxon>
        <taxon>Trichoderma</taxon>
    </lineage>
</organism>
<proteinExistence type="predicted"/>